<sequence length="268" mass="29543">MTGDPPGHLRHTQLVADGQHSLPPRALLPTCAQGHFQTPPCYSVLLYEQQQQQQQQQQPPPSLAAGWRSDAVELRTLDIRRSFMSSTTRGNPGEVICPARSASPTSKTPLTHTRPLPPFRPRPRLIRPSRLSGASVARLLLIGPRLRHPPRSSHAACARFRLAKKKSPGRQFDIATISATVTQLETHAQRVGSQIQTTQALIEAARNYIHFIHPASSSNPPPRLPNSTQLIRSILQRGLASRTTVAPPESRSRALPLPFRPFSEDAIT</sequence>
<evidence type="ECO:0000313" key="2">
    <source>
        <dbReference type="EMBL" id="KAJ7205029.1"/>
    </source>
</evidence>
<comment type="caution">
    <text evidence="2">The sequence shown here is derived from an EMBL/GenBank/DDBJ whole genome shotgun (WGS) entry which is preliminary data.</text>
</comment>
<dbReference type="EMBL" id="JARJCW010000045">
    <property type="protein sequence ID" value="KAJ7205029.1"/>
    <property type="molecule type" value="Genomic_DNA"/>
</dbReference>
<name>A0AAD6V9W8_9AGAR</name>
<dbReference type="AlphaFoldDB" id="A0AAD6V9W8"/>
<proteinExistence type="predicted"/>
<organism evidence="2 3">
    <name type="scientific">Mycena pura</name>
    <dbReference type="NCBI Taxonomy" id="153505"/>
    <lineage>
        <taxon>Eukaryota</taxon>
        <taxon>Fungi</taxon>
        <taxon>Dikarya</taxon>
        <taxon>Basidiomycota</taxon>
        <taxon>Agaricomycotina</taxon>
        <taxon>Agaricomycetes</taxon>
        <taxon>Agaricomycetidae</taxon>
        <taxon>Agaricales</taxon>
        <taxon>Marasmiineae</taxon>
        <taxon>Mycenaceae</taxon>
        <taxon>Mycena</taxon>
    </lineage>
</organism>
<accession>A0AAD6V9W8</accession>
<evidence type="ECO:0000256" key="1">
    <source>
        <dbReference type="SAM" id="MobiDB-lite"/>
    </source>
</evidence>
<evidence type="ECO:0000313" key="3">
    <source>
        <dbReference type="Proteomes" id="UP001219525"/>
    </source>
</evidence>
<keyword evidence="3" id="KW-1185">Reference proteome</keyword>
<dbReference type="Proteomes" id="UP001219525">
    <property type="component" value="Unassembled WGS sequence"/>
</dbReference>
<feature type="region of interest" description="Disordered" evidence="1">
    <location>
        <begin position="84"/>
        <end position="126"/>
    </location>
</feature>
<gene>
    <name evidence="2" type="ORF">GGX14DRAFT_397965</name>
</gene>
<reference evidence="2" key="1">
    <citation type="submission" date="2023-03" db="EMBL/GenBank/DDBJ databases">
        <title>Massive genome expansion in bonnet fungi (Mycena s.s.) driven by repeated elements and novel gene families across ecological guilds.</title>
        <authorList>
            <consortium name="Lawrence Berkeley National Laboratory"/>
            <person name="Harder C.B."/>
            <person name="Miyauchi S."/>
            <person name="Viragh M."/>
            <person name="Kuo A."/>
            <person name="Thoen E."/>
            <person name="Andreopoulos B."/>
            <person name="Lu D."/>
            <person name="Skrede I."/>
            <person name="Drula E."/>
            <person name="Henrissat B."/>
            <person name="Morin E."/>
            <person name="Kohler A."/>
            <person name="Barry K."/>
            <person name="LaButti K."/>
            <person name="Morin E."/>
            <person name="Salamov A."/>
            <person name="Lipzen A."/>
            <person name="Mereny Z."/>
            <person name="Hegedus B."/>
            <person name="Baldrian P."/>
            <person name="Stursova M."/>
            <person name="Weitz H."/>
            <person name="Taylor A."/>
            <person name="Grigoriev I.V."/>
            <person name="Nagy L.G."/>
            <person name="Martin F."/>
            <person name="Kauserud H."/>
        </authorList>
    </citation>
    <scope>NUCLEOTIDE SEQUENCE</scope>
    <source>
        <strain evidence="2">9144</strain>
    </source>
</reference>
<protein>
    <submittedName>
        <fullName evidence="2">Uncharacterized protein</fullName>
    </submittedName>
</protein>